<sequence length="1123" mass="118380">MDGSTQRSVTPIGDRREPLLRLYLLGRFEVVREDVPIPPQAWRRRRPADLLKLVALSPRRTLTREQAIEALWPDKDPASGANNLHRALYDLRQILGGRWVDIERGHLKLRQDVWVDVDAFERAIEAGGRERWAEAVSLYRGDLSPEDLESTWLVSRRSVLRSRFAEAAYPLARAAADEGDASAAIPLLRRLLEVDPAGEDAHQLLMKLLAASGRRAEALRQYDACESALRAAGRAPTDETRALRQAIQRGEIGPAQARAGLDGARRAARRLLGSTEPAPVRGRAAILLLLESLAEKGSGVLFLLGERGVGKTRIAVEGARIAQARGATVLTGIATAEGTAGAGAPYGLFADLFREEARVHPGAPDPFATGALPSGGSPEAIRLRVLDAVIAALATLADGRPLCLVLEDVHEADESSLNLLHYLARRAAELRLSIIATCREEAIHAGTPIQMALAHLDGSRLARGVRVPRLGLTATREQVDDLLGTRAPDALVAQIYRATDGCPALVEEAVRAHAEPGQQVPADPSAALRARVARLGARAEALLAAAAVAGRRFDFELVRPATGLTAHEAVTALEACLDARLLDEDGAGYHFHDALVREVIYDGLAPERRAALHAAIADAIEAAAGHAAPAEALAQHRRRAGQRERAIRHLVAAGHRAADRAGLSEALAFFAEALELLGPEDGAARLELLDAIGRVRLQLGEVTEAARAFGDAARLEGAGGFRPAPEQRARAHRLAAVALAAGGDLAAADAELEDGLAAAEGHAPEESAALLHLRAQLLWHAGRHEAAAAAADACVAAAAQAGDADLLARGEDVGALARGMLGTALPATGAAAAPADHLRQDTTPEHLVEVHAMLWDRDLLGDVPAADVARAAGLLVERARQRDVPEALAAGRLGEATCAIAAGQLEAAELAVRAALDGFRAAGSAFGEALAMERLGTVLTMRGRLDEARELLGDGIVVAERAALRRHVLLRLHAAEARNRLAAGFAGAAEDAVKEASETAARHGECASCDAALRPEAIRVALARGRISDADAEATQLEELAQARGGRVLLAIARLARARVLAAQRRSDDALVALAQARAGFVAAGHRAEAARCVRLEKGLRGTAGLPAALLELDALVVVDRDA</sequence>
<dbReference type="InterPro" id="IPR027417">
    <property type="entry name" value="P-loop_NTPase"/>
</dbReference>
<dbReference type="RefSeq" id="WP_248353502.1">
    <property type="nucleotide sequence ID" value="NZ_AP025591.1"/>
</dbReference>
<dbReference type="InterPro" id="IPR005158">
    <property type="entry name" value="BTAD"/>
</dbReference>
<dbReference type="EMBL" id="AP025591">
    <property type="protein sequence ID" value="BDG04980.1"/>
    <property type="molecule type" value="Genomic_DNA"/>
</dbReference>
<dbReference type="InterPro" id="IPR051677">
    <property type="entry name" value="AfsR-DnrI-RedD_regulator"/>
</dbReference>
<evidence type="ECO:0000256" key="1">
    <source>
        <dbReference type="PROSITE-ProRule" id="PRU00339"/>
    </source>
</evidence>
<dbReference type="PROSITE" id="PS50005">
    <property type="entry name" value="TPR"/>
    <property type="match status" value="1"/>
</dbReference>
<dbReference type="SMART" id="SM01043">
    <property type="entry name" value="BTAD"/>
    <property type="match status" value="1"/>
</dbReference>
<gene>
    <name evidence="3" type="ORF">AMOR_39760</name>
</gene>
<dbReference type="Pfam" id="PF13191">
    <property type="entry name" value="AAA_16"/>
    <property type="match status" value="1"/>
</dbReference>
<dbReference type="Proteomes" id="UP001162891">
    <property type="component" value="Chromosome"/>
</dbReference>
<dbReference type="InterPro" id="IPR041664">
    <property type="entry name" value="AAA_16"/>
</dbReference>
<proteinExistence type="predicted"/>
<keyword evidence="1" id="KW-0802">TPR repeat</keyword>
<evidence type="ECO:0000259" key="2">
    <source>
        <dbReference type="SMART" id="SM01043"/>
    </source>
</evidence>
<dbReference type="InterPro" id="IPR016032">
    <property type="entry name" value="Sig_transdc_resp-reg_C-effctor"/>
</dbReference>
<keyword evidence="4" id="KW-1185">Reference proteome</keyword>
<dbReference type="Gene3D" id="1.10.10.10">
    <property type="entry name" value="Winged helix-like DNA-binding domain superfamily/Winged helix DNA-binding domain"/>
    <property type="match status" value="1"/>
</dbReference>
<dbReference type="SUPFAM" id="SSF46894">
    <property type="entry name" value="C-terminal effector domain of the bipartite response regulators"/>
    <property type="match status" value="1"/>
</dbReference>
<dbReference type="InterPro" id="IPR019734">
    <property type="entry name" value="TPR_rpt"/>
</dbReference>
<dbReference type="SUPFAM" id="SSF52540">
    <property type="entry name" value="P-loop containing nucleoside triphosphate hydrolases"/>
    <property type="match status" value="1"/>
</dbReference>
<dbReference type="Gene3D" id="1.25.40.10">
    <property type="entry name" value="Tetratricopeptide repeat domain"/>
    <property type="match status" value="2"/>
</dbReference>
<dbReference type="InterPro" id="IPR011990">
    <property type="entry name" value="TPR-like_helical_dom_sf"/>
</dbReference>
<accession>A0ABN6MZ72</accession>
<protein>
    <recommendedName>
        <fullName evidence="2">Bacterial transcriptional activator domain-containing protein</fullName>
    </recommendedName>
</protein>
<dbReference type="SUPFAM" id="SSF48452">
    <property type="entry name" value="TPR-like"/>
    <property type="match status" value="1"/>
</dbReference>
<reference evidence="4" key="1">
    <citation type="journal article" date="2022" name="Int. J. Syst. Evol. Microbiol.">
        <title>Anaeromyxobacter oryzae sp. nov., Anaeromyxobacter diazotrophicus sp. nov. and Anaeromyxobacter paludicola sp. nov., isolated from paddy soils.</title>
        <authorList>
            <person name="Itoh H."/>
            <person name="Xu Z."/>
            <person name="Mise K."/>
            <person name="Masuda Y."/>
            <person name="Ushijima N."/>
            <person name="Hayakawa C."/>
            <person name="Shiratori Y."/>
            <person name="Senoo K."/>
        </authorList>
    </citation>
    <scope>NUCLEOTIDE SEQUENCE [LARGE SCALE GENOMIC DNA]</scope>
    <source>
        <strain evidence="4">Red232</strain>
    </source>
</reference>
<dbReference type="PANTHER" id="PTHR35807">
    <property type="entry name" value="TRANSCRIPTIONAL REGULATOR REDD-RELATED"/>
    <property type="match status" value="1"/>
</dbReference>
<dbReference type="InterPro" id="IPR036388">
    <property type="entry name" value="WH-like_DNA-bd_sf"/>
</dbReference>
<feature type="repeat" description="TPR" evidence="1">
    <location>
        <begin position="165"/>
        <end position="198"/>
    </location>
</feature>
<evidence type="ECO:0000313" key="3">
    <source>
        <dbReference type="EMBL" id="BDG04980.1"/>
    </source>
</evidence>
<dbReference type="Pfam" id="PF03704">
    <property type="entry name" value="BTAD"/>
    <property type="match status" value="1"/>
</dbReference>
<organism evidence="3 4">
    <name type="scientific">Anaeromyxobacter oryzae</name>
    <dbReference type="NCBI Taxonomy" id="2918170"/>
    <lineage>
        <taxon>Bacteria</taxon>
        <taxon>Pseudomonadati</taxon>
        <taxon>Myxococcota</taxon>
        <taxon>Myxococcia</taxon>
        <taxon>Myxococcales</taxon>
        <taxon>Cystobacterineae</taxon>
        <taxon>Anaeromyxobacteraceae</taxon>
        <taxon>Anaeromyxobacter</taxon>
    </lineage>
</organism>
<evidence type="ECO:0000313" key="4">
    <source>
        <dbReference type="Proteomes" id="UP001162891"/>
    </source>
</evidence>
<feature type="domain" description="Bacterial transcriptional activator" evidence="2">
    <location>
        <begin position="115"/>
        <end position="248"/>
    </location>
</feature>
<name>A0ABN6MZ72_9BACT</name>